<dbReference type="SUPFAM" id="SSF51905">
    <property type="entry name" value="FAD/NAD(P)-binding domain"/>
    <property type="match status" value="1"/>
</dbReference>
<dbReference type="EC" id="1.8.1.4" evidence="6"/>
<evidence type="ECO:0000256" key="3">
    <source>
        <dbReference type="ARBA" id="ARBA00022630"/>
    </source>
</evidence>
<dbReference type="NCBIfam" id="TIGR01350">
    <property type="entry name" value="lipoamide_DH"/>
    <property type="match status" value="1"/>
</dbReference>
<evidence type="ECO:0000256" key="5">
    <source>
        <dbReference type="ARBA" id="ARBA00023027"/>
    </source>
</evidence>
<evidence type="ECO:0000313" key="10">
    <source>
        <dbReference type="Proteomes" id="UP000030023"/>
    </source>
</evidence>
<evidence type="ECO:0000259" key="8">
    <source>
        <dbReference type="Pfam" id="PF07992"/>
    </source>
</evidence>
<reference evidence="9 10" key="1">
    <citation type="journal article" date="2014" name="Antonie Van Leeuwenhoek">
        <title>Oenococcus alcoholitolerans sp. nov., a lactic acid bacteria isolated from cachaca and ethanol fermentation processes.</title>
        <authorList>
            <person name="Badotti F."/>
            <person name="Moreira A.P."/>
            <person name="Tonon L.A."/>
            <person name="de Lucena B.T."/>
            <person name="Gomes Fde C."/>
            <person name="Kruger R."/>
            <person name="Thompson C.C."/>
            <person name="de Morais M.A.Jr."/>
            <person name="Rosa C.A."/>
            <person name="Thompson F.L."/>
        </authorList>
    </citation>
    <scope>NUCLEOTIDE SEQUENCE [LARGE SCALE GENOMIC DNA]</scope>
    <source>
        <strain evidence="9 10">UFRJ-M7.2.18</strain>
    </source>
</reference>
<dbReference type="InterPro" id="IPR050151">
    <property type="entry name" value="Class-I_Pyr_Nuc-Dis_Oxidored"/>
</dbReference>
<name>A0ABR4XPT8_9LACO</name>
<protein>
    <recommendedName>
        <fullName evidence="2 6">Dihydrolipoyl dehydrogenase</fullName>
        <ecNumber evidence="6">1.8.1.4</ecNumber>
    </recommendedName>
</protein>
<evidence type="ECO:0000256" key="6">
    <source>
        <dbReference type="RuleBase" id="RU003692"/>
    </source>
</evidence>
<sequence length="415" mass="44677">MINVGHNYQLMTHEQPYGLKSRGASLDWQKTQDWKQHKVVDVLTGGVAMLLKKNHVKVIRGSATFTDNEQINVVEEDSHELFNFKNIIIATGSHPVQIPSIPFGKRILDSTGALALKEIPKSLIVIGGGVIGFEIGSAYQNLGAKVTIIEGLDHVLNGFDAELIKPVIDDFKAKGGQIYTSAQANSAKQDDKEVSVEFQSAGENKTISADYLLVSVGRRPNTDQLGLNNTDIQLDDHHFIKTDLSQKTNVAHIYAIGDVTSGPGLAHKASFQAKIAAAAIAQAENAVDMHYSLPSVAYTDPELATTGETPTSVAEKKLAAKVFKFPFAANGRALAIDQAKGFVRVIVDDKSQAVIGAQIVGPQASELISQLSLAIENGLTVDDISLTIYPHPTLSESIMDLSELAKGFQLICEVI</sequence>
<proteinExistence type="inferred from homology"/>
<keyword evidence="3 6" id="KW-0285">Flavoprotein</keyword>
<dbReference type="SUPFAM" id="SSF55424">
    <property type="entry name" value="FAD/NAD-linked reductases, dimerisation (C-terminal) domain"/>
    <property type="match status" value="1"/>
</dbReference>
<accession>A0ABR4XPT8</accession>
<dbReference type="InterPro" id="IPR004099">
    <property type="entry name" value="Pyr_nucl-diS_OxRdtase_dimer"/>
</dbReference>
<evidence type="ECO:0000256" key="4">
    <source>
        <dbReference type="ARBA" id="ARBA00022827"/>
    </source>
</evidence>
<keyword evidence="5 6" id="KW-0520">NAD</keyword>
<comment type="miscellaneous">
    <text evidence="6">The active site is a redox-active disulfide bond.</text>
</comment>
<dbReference type="PRINTS" id="PR00368">
    <property type="entry name" value="FADPNR"/>
</dbReference>
<dbReference type="InterPro" id="IPR016156">
    <property type="entry name" value="FAD/NAD-linked_Rdtase_dimer_sf"/>
</dbReference>
<dbReference type="PANTHER" id="PTHR22912:SF160">
    <property type="entry name" value="DIHYDROLIPOYL DEHYDROGENASE"/>
    <property type="match status" value="1"/>
</dbReference>
<evidence type="ECO:0000256" key="1">
    <source>
        <dbReference type="ARBA" id="ARBA00007532"/>
    </source>
</evidence>
<feature type="domain" description="FAD/NAD(P)-binding" evidence="8">
    <location>
        <begin position="27"/>
        <end position="273"/>
    </location>
</feature>
<dbReference type="EMBL" id="AXCV01000357">
    <property type="protein sequence ID" value="KGO28736.1"/>
    <property type="molecule type" value="Genomic_DNA"/>
</dbReference>
<comment type="catalytic activity">
    <reaction evidence="6">
        <text>N(6)-[(R)-dihydrolipoyl]-L-lysyl-[protein] + NAD(+) = N(6)-[(R)-lipoyl]-L-lysyl-[protein] + NADH + H(+)</text>
        <dbReference type="Rhea" id="RHEA:15045"/>
        <dbReference type="Rhea" id="RHEA-COMP:10474"/>
        <dbReference type="Rhea" id="RHEA-COMP:10475"/>
        <dbReference type="ChEBI" id="CHEBI:15378"/>
        <dbReference type="ChEBI" id="CHEBI:57540"/>
        <dbReference type="ChEBI" id="CHEBI:57945"/>
        <dbReference type="ChEBI" id="CHEBI:83099"/>
        <dbReference type="ChEBI" id="CHEBI:83100"/>
        <dbReference type="EC" id="1.8.1.4"/>
    </reaction>
</comment>
<comment type="similarity">
    <text evidence="1 6">Belongs to the class-I pyridine nucleotide-disulfide oxidoreductase family.</text>
</comment>
<organism evidence="9 10">
    <name type="scientific">Oenococcus alcoholitolerans</name>
    <dbReference type="NCBI Taxonomy" id="931074"/>
    <lineage>
        <taxon>Bacteria</taxon>
        <taxon>Bacillati</taxon>
        <taxon>Bacillota</taxon>
        <taxon>Bacilli</taxon>
        <taxon>Lactobacillales</taxon>
        <taxon>Lactobacillaceae</taxon>
        <taxon>Oenococcus</taxon>
    </lineage>
</organism>
<dbReference type="Proteomes" id="UP000030023">
    <property type="component" value="Unassembled WGS sequence"/>
</dbReference>
<dbReference type="GO" id="GO:0004148">
    <property type="term" value="F:dihydrolipoyl dehydrogenase (NADH) activity"/>
    <property type="evidence" value="ECO:0007669"/>
    <property type="project" value="UniProtKB-EC"/>
</dbReference>
<dbReference type="Pfam" id="PF02852">
    <property type="entry name" value="Pyr_redox_dim"/>
    <property type="match status" value="1"/>
</dbReference>
<dbReference type="InterPro" id="IPR023753">
    <property type="entry name" value="FAD/NAD-binding_dom"/>
</dbReference>
<gene>
    <name evidence="9" type="ORF">Q757_07165</name>
</gene>
<keyword evidence="6 9" id="KW-0560">Oxidoreductase</keyword>
<comment type="cofactor">
    <cofactor evidence="6">
        <name>FAD</name>
        <dbReference type="ChEBI" id="CHEBI:57692"/>
    </cofactor>
    <text evidence="6">Binds 1 FAD per subunit.</text>
</comment>
<dbReference type="PANTHER" id="PTHR22912">
    <property type="entry name" value="DISULFIDE OXIDOREDUCTASE"/>
    <property type="match status" value="1"/>
</dbReference>
<dbReference type="Gene3D" id="3.50.50.60">
    <property type="entry name" value="FAD/NAD(P)-binding domain"/>
    <property type="match status" value="2"/>
</dbReference>
<dbReference type="PRINTS" id="PR00411">
    <property type="entry name" value="PNDRDTASEI"/>
</dbReference>
<evidence type="ECO:0000256" key="2">
    <source>
        <dbReference type="ARBA" id="ARBA00016961"/>
    </source>
</evidence>
<feature type="domain" description="Pyridine nucleotide-disulphide oxidoreductase dimerisation" evidence="7">
    <location>
        <begin position="294"/>
        <end position="399"/>
    </location>
</feature>
<keyword evidence="4 6" id="KW-0274">FAD</keyword>
<comment type="caution">
    <text evidence="9">The sequence shown here is derived from an EMBL/GenBank/DDBJ whole genome shotgun (WGS) entry which is preliminary data.</text>
</comment>
<evidence type="ECO:0000259" key="7">
    <source>
        <dbReference type="Pfam" id="PF02852"/>
    </source>
</evidence>
<dbReference type="Gene3D" id="3.30.390.30">
    <property type="match status" value="1"/>
</dbReference>
<dbReference type="InterPro" id="IPR006258">
    <property type="entry name" value="Lipoamide_DH"/>
</dbReference>
<evidence type="ECO:0000313" key="9">
    <source>
        <dbReference type="EMBL" id="KGO28736.1"/>
    </source>
</evidence>
<dbReference type="Pfam" id="PF07992">
    <property type="entry name" value="Pyr_redox_2"/>
    <property type="match status" value="1"/>
</dbReference>
<dbReference type="InterPro" id="IPR036188">
    <property type="entry name" value="FAD/NAD-bd_sf"/>
</dbReference>
<keyword evidence="10" id="KW-1185">Reference proteome</keyword>
<keyword evidence="6" id="KW-0676">Redox-active center</keyword>